<evidence type="ECO:0000313" key="12">
    <source>
        <dbReference type="Proteomes" id="UP000324705"/>
    </source>
</evidence>
<dbReference type="AlphaFoldDB" id="A0A9R1ATL9"/>
<evidence type="ECO:0000256" key="5">
    <source>
        <dbReference type="ARBA" id="ARBA00022723"/>
    </source>
</evidence>
<evidence type="ECO:0000259" key="10">
    <source>
        <dbReference type="PROSITE" id="PS51085"/>
    </source>
</evidence>
<organism evidence="11 12">
    <name type="scientific">Triticum turgidum subsp. durum</name>
    <name type="common">Durum wheat</name>
    <name type="synonym">Triticum durum</name>
    <dbReference type="NCBI Taxonomy" id="4567"/>
    <lineage>
        <taxon>Eukaryota</taxon>
        <taxon>Viridiplantae</taxon>
        <taxon>Streptophyta</taxon>
        <taxon>Embryophyta</taxon>
        <taxon>Tracheophyta</taxon>
        <taxon>Spermatophyta</taxon>
        <taxon>Magnoliopsida</taxon>
        <taxon>Liliopsida</taxon>
        <taxon>Poales</taxon>
        <taxon>Poaceae</taxon>
        <taxon>BOP clade</taxon>
        <taxon>Pooideae</taxon>
        <taxon>Triticodae</taxon>
        <taxon>Triticeae</taxon>
        <taxon>Triticinae</taxon>
        <taxon>Triticum</taxon>
    </lineage>
</organism>
<keyword evidence="5 9" id="KW-0479">Metal-binding</keyword>
<name>A0A9R1ATL9_TRITD</name>
<evidence type="ECO:0000256" key="9">
    <source>
        <dbReference type="RuleBase" id="RU364001"/>
    </source>
</evidence>
<dbReference type="GO" id="GO:0046872">
    <property type="term" value="F:metal ion binding"/>
    <property type="evidence" value="ECO:0007669"/>
    <property type="project" value="UniProtKB-KW"/>
</dbReference>
<keyword evidence="7 9" id="KW-0408">Iron</keyword>
<accession>A0A9R1ATL9</accession>
<dbReference type="InterPro" id="IPR001041">
    <property type="entry name" value="2Fe-2S_ferredoxin-type"/>
</dbReference>
<dbReference type="GO" id="GO:0051537">
    <property type="term" value="F:2 iron, 2 sulfur cluster binding"/>
    <property type="evidence" value="ECO:0007669"/>
    <property type="project" value="UniProtKB-KW"/>
</dbReference>
<evidence type="ECO:0000256" key="6">
    <source>
        <dbReference type="ARBA" id="ARBA00022982"/>
    </source>
</evidence>
<dbReference type="InterPro" id="IPR010241">
    <property type="entry name" value="Fd_pln"/>
</dbReference>
<comment type="subcellular location">
    <subcellularLocation>
        <location evidence="1 9">Plastid</location>
        <location evidence="1 9">Chloroplast</location>
    </subcellularLocation>
</comment>
<comment type="similarity">
    <text evidence="2 9">Belongs to the 2Fe2S plant-type ferredoxin family.</text>
</comment>
<keyword evidence="12" id="KW-1185">Reference proteome</keyword>
<keyword evidence="4 9" id="KW-0001">2Fe-2S</keyword>
<evidence type="ECO:0000256" key="1">
    <source>
        <dbReference type="ARBA" id="ARBA00004229"/>
    </source>
</evidence>
<keyword evidence="9" id="KW-0150">Chloroplast</keyword>
<dbReference type="CDD" id="cd00207">
    <property type="entry name" value="fer2"/>
    <property type="match status" value="1"/>
</dbReference>
<comment type="cofactor">
    <cofactor evidence="9">
        <name>[2Fe-2S] cluster</name>
        <dbReference type="ChEBI" id="CHEBI:190135"/>
    </cofactor>
    <text evidence="9">Binds 1 [2Fe-2S] cluster.</text>
</comment>
<comment type="function">
    <text evidence="9">Ferredoxins are iron-sulfur proteins that transfer electrons in a wide variety of metabolic reactions.</text>
</comment>
<keyword evidence="9" id="KW-0934">Plastid</keyword>
<keyword evidence="3 9" id="KW-0813">Transport</keyword>
<proteinExistence type="inferred from homology"/>
<dbReference type="InterPro" id="IPR012675">
    <property type="entry name" value="Beta-grasp_dom_sf"/>
</dbReference>
<keyword evidence="6 9" id="KW-0249">Electron transport</keyword>
<dbReference type="SUPFAM" id="SSF54292">
    <property type="entry name" value="2Fe-2S ferredoxin-like"/>
    <property type="match status" value="1"/>
</dbReference>
<evidence type="ECO:0000256" key="4">
    <source>
        <dbReference type="ARBA" id="ARBA00022714"/>
    </source>
</evidence>
<keyword evidence="8 9" id="KW-0411">Iron-sulfur</keyword>
<sequence>MSTSTFATSARALQHIISTAGASRRAATSPRRPSSLGFAGRGGALLQVPSVLIRSSRCKLDVSAAAVYMLKLVTPGGREYELEAPDDAYILDTAESAGVELPCACRAGACYKCAGKVEAGTVHRADGSLLHGRLQEEGYVLICVSCPRSDCVIHTHKEDDLW</sequence>
<evidence type="ECO:0000256" key="8">
    <source>
        <dbReference type="ARBA" id="ARBA00023014"/>
    </source>
</evidence>
<evidence type="ECO:0000313" key="11">
    <source>
        <dbReference type="EMBL" id="VAI39664.1"/>
    </source>
</evidence>
<reference evidence="11 12" key="1">
    <citation type="submission" date="2017-09" db="EMBL/GenBank/DDBJ databases">
        <authorList>
            <consortium name="International Durum Wheat Genome Sequencing Consortium (IDWGSC)"/>
            <person name="Milanesi L."/>
        </authorList>
    </citation>
    <scope>NUCLEOTIDE SEQUENCE [LARGE SCALE GENOMIC DNA]</scope>
    <source>
        <strain evidence="12">cv. Svevo</strain>
    </source>
</reference>
<dbReference type="PANTHER" id="PTHR43112">
    <property type="entry name" value="FERREDOXIN"/>
    <property type="match status" value="1"/>
</dbReference>
<dbReference type="InterPro" id="IPR036010">
    <property type="entry name" value="2Fe-2S_ferredoxin-like_sf"/>
</dbReference>
<feature type="domain" description="2Fe-2S ferredoxin-type" evidence="10">
    <location>
        <begin position="68"/>
        <end position="159"/>
    </location>
</feature>
<gene>
    <name evidence="11" type="ORF">TRITD_5Bv1G240060</name>
</gene>
<dbReference type="GO" id="GO:0009055">
    <property type="term" value="F:electron transfer activity"/>
    <property type="evidence" value="ECO:0007669"/>
    <property type="project" value="InterPro"/>
</dbReference>
<dbReference type="EMBL" id="LT934120">
    <property type="protein sequence ID" value="VAI39664.1"/>
    <property type="molecule type" value="Genomic_DNA"/>
</dbReference>
<dbReference type="Gramene" id="TRITD5Bv1G240060.1">
    <property type="protein sequence ID" value="TRITD5Bv1G240060.1"/>
    <property type="gene ID" value="TRITD5Bv1G240060"/>
</dbReference>
<dbReference type="Proteomes" id="UP000324705">
    <property type="component" value="Chromosome 5B"/>
</dbReference>
<dbReference type="GO" id="GO:0009507">
    <property type="term" value="C:chloroplast"/>
    <property type="evidence" value="ECO:0007669"/>
    <property type="project" value="UniProtKB-SubCell"/>
</dbReference>
<dbReference type="Gene3D" id="3.10.20.30">
    <property type="match status" value="1"/>
</dbReference>
<evidence type="ECO:0000256" key="3">
    <source>
        <dbReference type="ARBA" id="ARBA00022448"/>
    </source>
</evidence>
<evidence type="ECO:0000256" key="2">
    <source>
        <dbReference type="ARBA" id="ARBA00007874"/>
    </source>
</evidence>
<dbReference type="NCBIfam" id="TIGR02008">
    <property type="entry name" value="fdx_plant"/>
    <property type="match status" value="1"/>
</dbReference>
<protein>
    <recommendedName>
        <fullName evidence="9">Ferredoxin</fullName>
    </recommendedName>
</protein>
<dbReference type="PROSITE" id="PS51085">
    <property type="entry name" value="2FE2S_FER_2"/>
    <property type="match status" value="1"/>
</dbReference>
<dbReference type="GO" id="GO:0022900">
    <property type="term" value="P:electron transport chain"/>
    <property type="evidence" value="ECO:0007669"/>
    <property type="project" value="InterPro"/>
</dbReference>
<dbReference type="PANTHER" id="PTHR43112:SF45">
    <property type="entry name" value="FERREDOXIN"/>
    <property type="match status" value="1"/>
</dbReference>
<dbReference type="Pfam" id="PF00111">
    <property type="entry name" value="Fer2"/>
    <property type="match status" value="1"/>
</dbReference>
<evidence type="ECO:0000256" key="7">
    <source>
        <dbReference type="ARBA" id="ARBA00023004"/>
    </source>
</evidence>